<dbReference type="AlphaFoldDB" id="A0A327NQX1"/>
<dbReference type="OrthoDB" id="512307at2"/>
<sequence length="113" mass="12494">MKTLNVADLIGTPNAILQKFGLQVYDEARSAVEKGEAITVDLSSLKNATSAFFHASFGNLYHFSRDKYAKLVNIKGLDSNPLWQDKYDDAITFAEHPEKAQNNDAAISKLFVA</sequence>
<feature type="domain" description="DUF4325" evidence="1">
    <location>
        <begin position="24"/>
        <end position="79"/>
    </location>
</feature>
<dbReference type="InterPro" id="IPR025474">
    <property type="entry name" value="DUF4325"/>
</dbReference>
<protein>
    <recommendedName>
        <fullName evidence="1">DUF4325 domain-containing protein</fullName>
    </recommendedName>
</protein>
<keyword evidence="3" id="KW-1185">Reference proteome</keyword>
<evidence type="ECO:0000259" key="1">
    <source>
        <dbReference type="Pfam" id="PF14213"/>
    </source>
</evidence>
<gene>
    <name evidence="2" type="ORF">HMF3257_26530</name>
</gene>
<comment type="caution">
    <text evidence="2">The sequence shown here is derived from an EMBL/GenBank/DDBJ whole genome shotgun (WGS) entry which is preliminary data.</text>
</comment>
<evidence type="ECO:0000313" key="2">
    <source>
        <dbReference type="EMBL" id="RAI76839.1"/>
    </source>
</evidence>
<dbReference type="RefSeq" id="WP_111346882.1">
    <property type="nucleotide sequence ID" value="NZ_QLII01000001.1"/>
</dbReference>
<proteinExistence type="predicted"/>
<name>A0A327NQX1_9BACT</name>
<dbReference type="EMBL" id="QLII01000001">
    <property type="protein sequence ID" value="RAI76839.1"/>
    <property type="molecule type" value="Genomic_DNA"/>
</dbReference>
<evidence type="ECO:0000313" key="3">
    <source>
        <dbReference type="Proteomes" id="UP000249016"/>
    </source>
</evidence>
<organism evidence="2 3">
    <name type="scientific">Spirosoma telluris</name>
    <dbReference type="NCBI Taxonomy" id="2183553"/>
    <lineage>
        <taxon>Bacteria</taxon>
        <taxon>Pseudomonadati</taxon>
        <taxon>Bacteroidota</taxon>
        <taxon>Cytophagia</taxon>
        <taxon>Cytophagales</taxon>
        <taxon>Cytophagaceae</taxon>
        <taxon>Spirosoma</taxon>
    </lineage>
</organism>
<accession>A0A327NQX1</accession>
<dbReference type="Pfam" id="PF14213">
    <property type="entry name" value="DUF4325"/>
    <property type="match status" value="1"/>
</dbReference>
<dbReference type="Proteomes" id="UP000249016">
    <property type="component" value="Unassembled WGS sequence"/>
</dbReference>
<reference evidence="2 3" key="1">
    <citation type="submission" date="2018-06" db="EMBL/GenBank/DDBJ databases">
        <title>Spirosoma sp. HMF3257 Genome sequencing and assembly.</title>
        <authorList>
            <person name="Kang H."/>
            <person name="Cha I."/>
            <person name="Kim H."/>
            <person name="Kang J."/>
            <person name="Joh K."/>
        </authorList>
    </citation>
    <scope>NUCLEOTIDE SEQUENCE [LARGE SCALE GENOMIC DNA]</scope>
    <source>
        <strain evidence="2 3">HMF3257</strain>
    </source>
</reference>